<name>A0AAV7WKJ7_PLEWA</name>
<proteinExistence type="predicted"/>
<keyword evidence="2" id="KW-1185">Reference proteome</keyword>
<comment type="caution">
    <text evidence="1">The sequence shown here is derived from an EMBL/GenBank/DDBJ whole genome shotgun (WGS) entry which is preliminary data.</text>
</comment>
<accession>A0AAV7WKJ7</accession>
<dbReference type="Proteomes" id="UP001066276">
    <property type="component" value="Chromosome 1_1"/>
</dbReference>
<feature type="non-terminal residue" evidence="1">
    <location>
        <position position="54"/>
    </location>
</feature>
<organism evidence="1 2">
    <name type="scientific">Pleurodeles waltl</name>
    <name type="common">Iberian ribbed newt</name>
    <dbReference type="NCBI Taxonomy" id="8319"/>
    <lineage>
        <taxon>Eukaryota</taxon>
        <taxon>Metazoa</taxon>
        <taxon>Chordata</taxon>
        <taxon>Craniata</taxon>
        <taxon>Vertebrata</taxon>
        <taxon>Euteleostomi</taxon>
        <taxon>Amphibia</taxon>
        <taxon>Batrachia</taxon>
        <taxon>Caudata</taxon>
        <taxon>Salamandroidea</taxon>
        <taxon>Salamandridae</taxon>
        <taxon>Pleurodelinae</taxon>
        <taxon>Pleurodeles</taxon>
    </lineage>
</organism>
<evidence type="ECO:0000313" key="2">
    <source>
        <dbReference type="Proteomes" id="UP001066276"/>
    </source>
</evidence>
<reference evidence="1" key="1">
    <citation type="journal article" date="2022" name="bioRxiv">
        <title>Sequencing and chromosome-scale assembly of the giantPleurodeles waltlgenome.</title>
        <authorList>
            <person name="Brown T."/>
            <person name="Elewa A."/>
            <person name="Iarovenko S."/>
            <person name="Subramanian E."/>
            <person name="Araus A.J."/>
            <person name="Petzold A."/>
            <person name="Susuki M."/>
            <person name="Suzuki K.-i.T."/>
            <person name="Hayashi T."/>
            <person name="Toyoda A."/>
            <person name="Oliveira C."/>
            <person name="Osipova E."/>
            <person name="Leigh N.D."/>
            <person name="Simon A."/>
            <person name="Yun M.H."/>
        </authorList>
    </citation>
    <scope>NUCLEOTIDE SEQUENCE</scope>
    <source>
        <strain evidence="1">20211129_DDA</strain>
        <tissue evidence="1">Liver</tissue>
    </source>
</reference>
<protein>
    <submittedName>
        <fullName evidence="1">Uncharacterized protein</fullName>
    </submittedName>
</protein>
<gene>
    <name evidence="1" type="ORF">NDU88_002200</name>
</gene>
<dbReference type="EMBL" id="JANPWB010000001">
    <property type="protein sequence ID" value="KAJ1214582.1"/>
    <property type="molecule type" value="Genomic_DNA"/>
</dbReference>
<sequence>VTVHTAADVTAIFYLFTYLLPDLQQERTYTASSAVTCVCNRPWLVSLGKGPLPS</sequence>
<feature type="non-terminal residue" evidence="1">
    <location>
        <position position="1"/>
    </location>
</feature>
<evidence type="ECO:0000313" key="1">
    <source>
        <dbReference type="EMBL" id="KAJ1214582.1"/>
    </source>
</evidence>
<dbReference type="AlphaFoldDB" id="A0AAV7WKJ7"/>